<reference evidence="1 2" key="1">
    <citation type="submission" date="2021-06" db="EMBL/GenBank/DDBJ databases">
        <authorList>
            <person name="Pan X."/>
        </authorList>
    </citation>
    <scope>NUCLEOTIDE SEQUENCE [LARGE SCALE GENOMIC DNA]</scope>
    <source>
        <strain evidence="1 2">4503</strain>
    </source>
</reference>
<gene>
    <name evidence="1" type="ORF">KN815_34770</name>
</gene>
<organism evidence="1 2">
    <name type="scientific">Streptomyces niphimycinicus</name>
    <dbReference type="NCBI Taxonomy" id="2842201"/>
    <lineage>
        <taxon>Bacteria</taxon>
        <taxon>Bacillati</taxon>
        <taxon>Actinomycetota</taxon>
        <taxon>Actinomycetes</taxon>
        <taxon>Kitasatosporales</taxon>
        <taxon>Streptomycetaceae</taxon>
        <taxon>Streptomyces</taxon>
    </lineage>
</organism>
<evidence type="ECO:0000313" key="1">
    <source>
        <dbReference type="EMBL" id="MBU3869032.1"/>
    </source>
</evidence>
<sequence>MTTLVAVIAGVAWLVGYGADRLRPWRQLGGRAKDQVRSAGPWVRGGTIRQAAGIDCAA</sequence>
<dbReference type="EMBL" id="JAHLEM010000522">
    <property type="protein sequence ID" value="MBU3869032.1"/>
    <property type="molecule type" value="Genomic_DNA"/>
</dbReference>
<dbReference type="RefSeq" id="WP_216345834.1">
    <property type="nucleotide sequence ID" value="NZ_JAHLEM010000522.1"/>
</dbReference>
<dbReference type="Proteomes" id="UP000720508">
    <property type="component" value="Unassembled WGS sequence"/>
</dbReference>
<proteinExistence type="predicted"/>
<comment type="caution">
    <text evidence="1">The sequence shown here is derived from an EMBL/GenBank/DDBJ whole genome shotgun (WGS) entry which is preliminary data.</text>
</comment>
<name>A0ABS6CQ00_9ACTN</name>
<accession>A0ABS6CQ00</accession>
<keyword evidence="2" id="KW-1185">Reference proteome</keyword>
<protein>
    <submittedName>
        <fullName evidence="1">Uncharacterized protein</fullName>
    </submittedName>
</protein>
<evidence type="ECO:0000313" key="2">
    <source>
        <dbReference type="Proteomes" id="UP000720508"/>
    </source>
</evidence>